<sequence>MRLQYPFQSKYRTVTKLEVQTPDFLLFFLCVCGVAVFFDRTARFDSVLPSVPSPTQLQKKKTTFPPFLPFTQHTHNKQTAPVTGFCPLGK</sequence>
<dbReference type="EMBL" id="FN554964">
    <property type="protein sequence ID" value="CBH08928.1"/>
    <property type="molecule type" value="Genomic_DNA"/>
</dbReference>
<keyword evidence="1" id="KW-0472">Membrane</keyword>
<reference evidence="3" key="1">
    <citation type="journal article" date="2010" name="PLoS Negl. Trop. Dis.">
        <title>The genome sequence of Trypanosoma brucei gambiense, causative agent of chronic human african trypanosomiasis.</title>
        <authorList>
            <person name="Jackson A.P."/>
            <person name="Sanders M."/>
            <person name="Berry A."/>
            <person name="McQuillan J."/>
            <person name="Aslett M.A."/>
            <person name="Quail M.A."/>
            <person name="Chukualim B."/>
            <person name="Capewell P."/>
            <person name="MacLeod A."/>
            <person name="Melville S.E."/>
            <person name="Gibson W."/>
            <person name="Barry J.D."/>
            <person name="Berriman M."/>
            <person name="Hertz-Fowler C."/>
        </authorList>
    </citation>
    <scope>NUCLEOTIDE SEQUENCE [LARGE SCALE GENOMIC DNA]</scope>
    <source>
        <strain evidence="3">MHOM/CI/86/DAL972</strain>
    </source>
</reference>
<dbReference type="KEGG" id="tbg:TbgDal_I1135"/>
<protein>
    <submittedName>
        <fullName evidence="2">Uncharacterized protein</fullName>
    </submittedName>
</protein>
<name>C9ZID6_TRYB9</name>
<dbReference type="GeneID" id="23858160"/>
<gene>
    <name evidence="2" type="ORF">TbgDal_I1135</name>
</gene>
<feature type="transmembrane region" description="Helical" evidence="1">
    <location>
        <begin position="20"/>
        <end position="38"/>
    </location>
</feature>
<dbReference type="AlphaFoldDB" id="C9ZID6"/>
<organism evidence="2 3">
    <name type="scientific">Trypanosoma brucei gambiense (strain MHOM/CI/86/DAL972)</name>
    <dbReference type="NCBI Taxonomy" id="679716"/>
    <lineage>
        <taxon>Eukaryota</taxon>
        <taxon>Discoba</taxon>
        <taxon>Euglenozoa</taxon>
        <taxon>Kinetoplastea</taxon>
        <taxon>Metakinetoplastina</taxon>
        <taxon>Trypanosomatida</taxon>
        <taxon>Trypanosomatidae</taxon>
        <taxon>Trypanosoma</taxon>
    </lineage>
</organism>
<evidence type="ECO:0000313" key="2">
    <source>
        <dbReference type="EMBL" id="CBH08928.1"/>
    </source>
</evidence>
<keyword evidence="1" id="KW-1133">Transmembrane helix</keyword>
<proteinExistence type="predicted"/>
<keyword evidence="1" id="KW-0812">Transmembrane</keyword>
<dbReference type="RefSeq" id="XP_011771369.1">
    <property type="nucleotide sequence ID" value="XM_011773067.1"/>
</dbReference>
<dbReference type="Proteomes" id="UP000002316">
    <property type="component" value="Chromosome 1"/>
</dbReference>
<evidence type="ECO:0000256" key="1">
    <source>
        <dbReference type="SAM" id="Phobius"/>
    </source>
</evidence>
<accession>C9ZID6</accession>
<evidence type="ECO:0000313" key="3">
    <source>
        <dbReference type="Proteomes" id="UP000002316"/>
    </source>
</evidence>